<accession>A6I400</accession>
<protein>
    <submittedName>
        <fullName evidence="2">RCG62920</fullName>
    </submittedName>
</protein>
<dbReference type="AlphaFoldDB" id="A6I400"/>
<proteinExistence type="predicted"/>
<name>A6I400_RAT</name>
<gene>
    <name evidence="2" type="ORF">rCG_62920</name>
</gene>
<dbReference type="EMBL" id="CH473954">
    <property type="protein sequence ID" value="EDL76877.1"/>
    <property type="molecule type" value="Genomic_DNA"/>
</dbReference>
<feature type="region of interest" description="Disordered" evidence="1">
    <location>
        <begin position="1"/>
        <end position="24"/>
    </location>
</feature>
<feature type="compositionally biased region" description="Low complexity" evidence="1">
    <location>
        <begin position="7"/>
        <end position="17"/>
    </location>
</feature>
<dbReference type="Proteomes" id="UP000234681">
    <property type="component" value="Chromosome 8"/>
</dbReference>
<evidence type="ECO:0000313" key="3">
    <source>
        <dbReference type="Proteomes" id="UP000234681"/>
    </source>
</evidence>
<sequence>MEQKLCSRSTSSMSTTSAQEPNYSASANSSIFSLPMTWFLGFPDTWNLPVPFKCYLTVSSSEKGQQIVVLLCLRNKASNCVPLH</sequence>
<evidence type="ECO:0000256" key="1">
    <source>
        <dbReference type="SAM" id="MobiDB-lite"/>
    </source>
</evidence>
<evidence type="ECO:0000313" key="2">
    <source>
        <dbReference type="EMBL" id="EDL76877.1"/>
    </source>
</evidence>
<organism evidence="2 3">
    <name type="scientific">Rattus norvegicus</name>
    <name type="common">Rat</name>
    <dbReference type="NCBI Taxonomy" id="10116"/>
    <lineage>
        <taxon>Eukaryota</taxon>
        <taxon>Metazoa</taxon>
        <taxon>Chordata</taxon>
        <taxon>Craniata</taxon>
        <taxon>Vertebrata</taxon>
        <taxon>Euteleostomi</taxon>
        <taxon>Mammalia</taxon>
        <taxon>Eutheria</taxon>
        <taxon>Euarchontoglires</taxon>
        <taxon>Glires</taxon>
        <taxon>Rodentia</taxon>
        <taxon>Myomorpha</taxon>
        <taxon>Muroidea</taxon>
        <taxon>Muridae</taxon>
        <taxon>Murinae</taxon>
        <taxon>Rattus</taxon>
    </lineage>
</organism>
<reference evidence="2 3" key="1">
    <citation type="submission" date="2005-09" db="EMBL/GenBank/DDBJ databases">
        <authorList>
            <person name="Mural R.J."/>
            <person name="Li P.W."/>
            <person name="Adams M.D."/>
            <person name="Amanatides P.G."/>
            <person name="Baden-Tillson H."/>
            <person name="Barnstead M."/>
            <person name="Chin S.H."/>
            <person name="Dew I."/>
            <person name="Evans C.A."/>
            <person name="Ferriera S."/>
            <person name="Flanigan M."/>
            <person name="Fosler C."/>
            <person name="Glodek A."/>
            <person name="Gu Z."/>
            <person name="Holt R.A."/>
            <person name="Jennings D."/>
            <person name="Kraft C.L."/>
            <person name="Lu F."/>
            <person name="Nguyen T."/>
            <person name="Nusskern D.R."/>
            <person name="Pfannkoch C.M."/>
            <person name="Sitter C."/>
            <person name="Sutton G.G."/>
            <person name="Venter J.C."/>
            <person name="Wang Z."/>
            <person name="Woodage T."/>
            <person name="Zheng X.H."/>
            <person name="Zhong F."/>
        </authorList>
    </citation>
    <scope>NUCLEOTIDE SEQUENCE [LARGE SCALE GENOMIC DNA]</scope>
    <source>
        <strain>BN</strain>
        <strain evidence="3">Sprague-Dawley</strain>
    </source>
</reference>